<reference evidence="2 3" key="1">
    <citation type="journal article" date="2015" name="Genome Announc.">
        <title>Expanding the biotechnology potential of lactobacilli through comparative genomics of 213 strains and associated genera.</title>
        <authorList>
            <person name="Sun Z."/>
            <person name="Harris H.M."/>
            <person name="McCann A."/>
            <person name="Guo C."/>
            <person name="Argimon S."/>
            <person name="Zhang W."/>
            <person name="Yang X."/>
            <person name="Jeffery I.B."/>
            <person name="Cooney J.C."/>
            <person name="Kagawa T.F."/>
            <person name="Liu W."/>
            <person name="Song Y."/>
            <person name="Salvetti E."/>
            <person name="Wrobel A."/>
            <person name="Rasinkangas P."/>
            <person name="Parkhill J."/>
            <person name="Rea M.C."/>
            <person name="O'Sullivan O."/>
            <person name="Ritari J."/>
            <person name="Douillard F.P."/>
            <person name="Paul Ross R."/>
            <person name="Yang R."/>
            <person name="Briner A.E."/>
            <person name="Felis G.E."/>
            <person name="de Vos W.M."/>
            <person name="Barrangou R."/>
            <person name="Klaenhammer T.R."/>
            <person name="Caufield P.W."/>
            <person name="Cui Y."/>
            <person name="Zhang H."/>
            <person name="O'Toole P.W."/>
        </authorList>
    </citation>
    <scope>NUCLEOTIDE SEQUENCE [LARGE SCALE GENOMIC DNA]</scope>
    <source>
        <strain evidence="2 3">DSM 20014</strain>
    </source>
</reference>
<protein>
    <submittedName>
        <fullName evidence="2">Uncharacterized protein</fullName>
    </submittedName>
</protein>
<gene>
    <name evidence="2" type="ORF">IV67_GL001019</name>
</gene>
<feature type="region of interest" description="Disordered" evidence="1">
    <location>
        <begin position="21"/>
        <end position="111"/>
    </location>
</feature>
<dbReference type="PATRIC" id="fig|1620.3.peg.1034"/>
<feature type="compositionally biased region" description="Low complexity" evidence="1">
    <location>
        <begin position="50"/>
        <end position="111"/>
    </location>
</feature>
<accession>A0A0R2JF59</accession>
<dbReference type="Proteomes" id="UP000051673">
    <property type="component" value="Unassembled WGS sequence"/>
</dbReference>
<dbReference type="AlphaFoldDB" id="A0A0R2JF59"/>
<evidence type="ECO:0000313" key="2">
    <source>
        <dbReference type="EMBL" id="KRN75970.1"/>
    </source>
</evidence>
<sequence length="178" mass="18454">MKWVLGIVVAVGVVFGGVAMVGSNTDHKETKTSSSVSSKKSSSESKSSSEQKSSSESQSSSTSNSETETNASEQSRSEEASAPAEASSQTQAAQPQQNQNQGAAQAAPNASITTPDAAKNAVATHMRQVQTFDPNRFNLEASAADDGQSYYVNVSSSQIDGVLAVYQVQANGAVTQIQ</sequence>
<evidence type="ECO:0000256" key="1">
    <source>
        <dbReference type="SAM" id="MobiDB-lite"/>
    </source>
</evidence>
<dbReference type="EMBL" id="JQCD01000031">
    <property type="protein sequence ID" value="KRN75970.1"/>
    <property type="molecule type" value="Genomic_DNA"/>
</dbReference>
<name>A0A0R2JF59_9LACO</name>
<proteinExistence type="predicted"/>
<evidence type="ECO:0000313" key="3">
    <source>
        <dbReference type="Proteomes" id="UP000051673"/>
    </source>
</evidence>
<keyword evidence="3" id="KW-1185">Reference proteome</keyword>
<comment type="caution">
    <text evidence="2">The sequence shown here is derived from an EMBL/GenBank/DDBJ whole genome shotgun (WGS) entry which is preliminary data.</text>
</comment>
<organism evidence="2 3">
    <name type="scientific">Weissella minor</name>
    <dbReference type="NCBI Taxonomy" id="1620"/>
    <lineage>
        <taxon>Bacteria</taxon>
        <taxon>Bacillati</taxon>
        <taxon>Bacillota</taxon>
        <taxon>Bacilli</taxon>
        <taxon>Lactobacillales</taxon>
        <taxon>Lactobacillaceae</taxon>
        <taxon>Weissella</taxon>
    </lineage>
</organism>